<protein>
    <recommendedName>
        <fullName evidence="4">DNA mismatch repair proteins mutS family domain-containing protein</fullName>
    </recommendedName>
</protein>
<evidence type="ECO:0000259" key="4">
    <source>
        <dbReference type="SMART" id="SM00534"/>
    </source>
</evidence>
<dbReference type="Gene3D" id="3.40.50.300">
    <property type="entry name" value="P-loop containing nucleotide triphosphate hydrolases"/>
    <property type="match status" value="1"/>
</dbReference>
<gene>
    <name evidence="5" type="ORF">ACFSR3_04970</name>
</gene>
<proteinExistence type="predicted"/>
<organism evidence="5 6">
    <name type="scientific">Flavobacterium suzhouense</name>
    <dbReference type="NCBI Taxonomy" id="1529638"/>
    <lineage>
        <taxon>Bacteria</taxon>
        <taxon>Pseudomonadati</taxon>
        <taxon>Bacteroidota</taxon>
        <taxon>Flavobacteriia</taxon>
        <taxon>Flavobacteriales</taxon>
        <taxon>Flavobacteriaceae</taxon>
        <taxon>Flavobacterium</taxon>
    </lineage>
</organism>
<evidence type="ECO:0000313" key="5">
    <source>
        <dbReference type="EMBL" id="MFD2601399.1"/>
    </source>
</evidence>
<comment type="caution">
    <text evidence="5">The sequence shown here is derived from an EMBL/GenBank/DDBJ whole genome shotgun (WGS) entry which is preliminary data.</text>
</comment>
<keyword evidence="3" id="KW-0238">DNA-binding</keyword>
<reference evidence="6" key="1">
    <citation type="journal article" date="2019" name="Int. J. Syst. Evol. Microbiol.">
        <title>The Global Catalogue of Microorganisms (GCM) 10K type strain sequencing project: providing services to taxonomists for standard genome sequencing and annotation.</title>
        <authorList>
            <consortium name="The Broad Institute Genomics Platform"/>
            <consortium name="The Broad Institute Genome Sequencing Center for Infectious Disease"/>
            <person name="Wu L."/>
            <person name="Ma J."/>
        </authorList>
    </citation>
    <scope>NUCLEOTIDE SEQUENCE [LARGE SCALE GENOMIC DNA]</scope>
    <source>
        <strain evidence="6">KCTC 42107</strain>
    </source>
</reference>
<name>A0ABW5NRF0_9FLAO</name>
<dbReference type="PANTHER" id="PTHR11361">
    <property type="entry name" value="DNA MISMATCH REPAIR PROTEIN MUTS FAMILY MEMBER"/>
    <property type="match status" value="1"/>
</dbReference>
<dbReference type="SUPFAM" id="SSF52540">
    <property type="entry name" value="P-loop containing nucleoside triphosphate hydrolases"/>
    <property type="match status" value="1"/>
</dbReference>
<dbReference type="InterPro" id="IPR027417">
    <property type="entry name" value="P-loop_NTPase"/>
</dbReference>
<dbReference type="Proteomes" id="UP001597480">
    <property type="component" value="Unassembled WGS sequence"/>
</dbReference>
<dbReference type="InterPro" id="IPR000432">
    <property type="entry name" value="DNA_mismatch_repair_MutS_C"/>
</dbReference>
<dbReference type="InterPro" id="IPR045076">
    <property type="entry name" value="MutS"/>
</dbReference>
<dbReference type="SMART" id="SM00534">
    <property type="entry name" value="MUTSac"/>
    <property type="match status" value="1"/>
</dbReference>
<evidence type="ECO:0000256" key="2">
    <source>
        <dbReference type="ARBA" id="ARBA00022840"/>
    </source>
</evidence>
<feature type="domain" description="DNA mismatch repair proteins mutS family" evidence="4">
    <location>
        <begin position="238"/>
        <end position="420"/>
    </location>
</feature>
<keyword evidence="6" id="KW-1185">Reference proteome</keyword>
<dbReference type="RefSeq" id="WP_379819982.1">
    <property type="nucleotide sequence ID" value="NZ_JBHUMD010000006.1"/>
</dbReference>
<dbReference type="PANTHER" id="PTHR11361:SF99">
    <property type="entry name" value="DNA MISMATCH REPAIR PROTEIN"/>
    <property type="match status" value="1"/>
</dbReference>
<evidence type="ECO:0000256" key="3">
    <source>
        <dbReference type="ARBA" id="ARBA00023125"/>
    </source>
</evidence>
<dbReference type="Pfam" id="PF00488">
    <property type="entry name" value="MutS_V"/>
    <property type="match status" value="1"/>
</dbReference>
<keyword evidence="1" id="KW-0547">Nucleotide-binding</keyword>
<evidence type="ECO:0000256" key="1">
    <source>
        <dbReference type="ARBA" id="ARBA00022741"/>
    </source>
</evidence>
<sequence>MEIKDLNIPEIAKLFDYTQNEDTKSCLNKMLFTPLSSLQDAIERQDILKGFIANISLFENYSYSRIDFRETDYFIEKFSDEYYLPKNIKLKLNLYKTIYHEYRSKFVQVVLLLNRLHSYVKSLPTKAFPENYKKELLSMDDYLSSYRLNYYENLIRENKLRIKHIIEFFGLIAEKKSKKLEIAFKDAYTRFETYISIAKGIKAHQFFFPEIGHANLSVNDFYHPLLKLPVKNSLETNCNIILLTGPNMSGKSTLLKALGICVYLANIGLAIPASTAKIPFYNNIDIFINLNDDLQSGYSHFMNEIQNLKKVITKAGSGKPGFTVFDELFRGTNIDDALEISRSTLKGMLNFPNSLFFVSSHLHQLTQIEEIAAGKICCMHLDCNLKNETPEFTYQLKGGSSDIKIGRILFEKENMKELLKLL</sequence>
<evidence type="ECO:0000313" key="6">
    <source>
        <dbReference type="Proteomes" id="UP001597480"/>
    </source>
</evidence>
<dbReference type="EMBL" id="JBHUMD010000006">
    <property type="protein sequence ID" value="MFD2601399.1"/>
    <property type="molecule type" value="Genomic_DNA"/>
</dbReference>
<keyword evidence="2" id="KW-0067">ATP-binding</keyword>
<accession>A0ABW5NRF0</accession>